<dbReference type="Pfam" id="PF01545">
    <property type="entry name" value="Cation_efflux"/>
    <property type="match status" value="1"/>
</dbReference>
<evidence type="ECO:0000256" key="5">
    <source>
        <dbReference type="ARBA" id="ARBA00022989"/>
    </source>
</evidence>
<dbReference type="InterPro" id="IPR002524">
    <property type="entry name" value="Cation_efflux"/>
</dbReference>
<dbReference type="EMBL" id="CP042593">
    <property type="protein sequence ID" value="QED46256.1"/>
    <property type="molecule type" value="Genomic_DNA"/>
</dbReference>
<feature type="transmembrane region" description="Helical" evidence="9">
    <location>
        <begin position="32"/>
        <end position="53"/>
    </location>
</feature>
<feature type="transmembrane region" description="Helical" evidence="9">
    <location>
        <begin position="100"/>
        <end position="119"/>
    </location>
</feature>
<feature type="region of interest" description="Disordered" evidence="8">
    <location>
        <begin position="1"/>
        <end position="26"/>
    </location>
</feature>
<keyword evidence="4 9" id="KW-0812">Transmembrane</keyword>
<comment type="subcellular location">
    <subcellularLocation>
        <location evidence="1">Membrane</location>
        <topology evidence="1">Multi-pass membrane protein</topology>
    </subcellularLocation>
</comment>
<dbReference type="KEGG" id="bda:FSZ17_02580"/>
<dbReference type="SUPFAM" id="SSF161111">
    <property type="entry name" value="Cation efflux protein transmembrane domain-like"/>
    <property type="match status" value="1"/>
</dbReference>
<evidence type="ECO:0000256" key="7">
    <source>
        <dbReference type="ARBA" id="ARBA00023136"/>
    </source>
</evidence>
<gene>
    <name evidence="12" type="ORF">FSZ17_02580</name>
</gene>
<feature type="transmembrane region" description="Helical" evidence="9">
    <location>
        <begin position="200"/>
        <end position="217"/>
    </location>
</feature>
<keyword evidence="5 9" id="KW-1133">Transmembrane helix</keyword>
<keyword evidence="13" id="KW-1185">Reference proteome</keyword>
<evidence type="ECO:0000256" key="2">
    <source>
        <dbReference type="ARBA" id="ARBA00008873"/>
    </source>
</evidence>
<feature type="transmembrane region" description="Helical" evidence="9">
    <location>
        <begin position="131"/>
        <end position="155"/>
    </location>
</feature>
<dbReference type="InterPro" id="IPR027470">
    <property type="entry name" value="Cation_efflux_CTD"/>
</dbReference>
<reference evidence="13" key="1">
    <citation type="submission" date="2019-08" db="EMBL/GenBank/DDBJ databases">
        <authorList>
            <person name="Zheng X."/>
        </authorList>
    </citation>
    <scope>NUCLEOTIDE SEQUENCE [LARGE SCALE GENOMIC DNA]</scope>
    <source>
        <strain evidence="13">FJAT-25496</strain>
    </source>
</reference>
<accession>A0A5B8Z4M4</accession>
<dbReference type="Gene3D" id="1.20.1510.10">
    <property type="entry name" value="Cation efflux protein transmembrane domain"/>
    <property type="match status" value="1"/>
</dbReference>
<organism evidence="12 13">
    <name type="scientific">Cytobacillus dafuensis</name>
    <name type="common">Bacillus dafuensis</name>
    <dbReference type="NCBI Taxonomy" id="1742359"/>
    <lineage>
        <taxon>Bacteria</taxon>
        <taxon>Bacillati</taxon>
        <taxon>Bacillota</taxon>
        <taxon>Bacilli</taxon>
        <taxon>Bacillales</taxon>
        <taxon>Bacillaceae</taxon>
        <taxon>Cytobacillus</taxon>
    </lineage>
</organism>
<dbReference type="NCBIfam" id="TIGR01297">
    <property type="entry name" value="CDF"/>
    <property type="match status" value="1"/>
</dbReference>
<evidence type="ECO:0000256" key="3">
    <source>
        <dbReference type="ARBA" id="ARBA00022448"/>
    </source>
</evidence>
<evidence type="ECO:0000256" key="8">
    <source>
        <dbReference type="SAM" id="MobiDB-lite"/>
    </source>
</evidence>
<evidence type="ECO:0000256" key="4">
    <source>
        <dbReference type="ARBA" id="ARBA00022692"/>
    </source>
</evidence>
<dbReference type="RefSeq" id="WP_057775582.1">
    <property type="nucleotide sequence ID" value="NZ_CP042593.1"/>
</dbReference>
<dbReference type="PANTHER" id="PTHR11562:SF17">
    <property type="entry name" value="RE54080P-RELATED"/>
    <property type="match status" value="1"/>
</dbReference>
<dbReference type="GO" id="GO:0005385">
    <property type="term" value="F:zinc ion transmembrane transporter activity"/>
    <property type="evidence" value="ECO:0007669"/>
    <property type="project" value="TreeGrafter"/>
</dbReference>
<dbReference type="InterPro" id="IPR050681">
    <property type="entry name" value="CDF/SLC30A"/>
</dbReference>
<dbReference type="PANTHER" id="PTHR11562">
    <property type="entry name" value="CATION EFFLUX PROTEIN/ ZINC TRANSPORTER"/>
    <property type="match status" value="1"/>
</dbReference>
<evidence type="ECO:0000256" key="9">
    <source>
        <dbReference type="SAM" id="Phobius"/>
    </source>
</evidence>
<feature type="domain" description="Cation efflux protein transmembrane" evidence="10">
    <location>
        <begin position="33"/>
        <end position="225"/>
    </location>
</feature>
<dbReference type="OrthoDB" id="9809646at2"/>
<dbReference type="SUPFAM" id="SSF160240">
    <property type="entry name" value="Cation efflux protein cytoplasmic domain-like"/>
    <property type="match status" value="1"/>
</dbReference>
<comment type="similarity">
    <text evidence="2">Belongs to the cation diffusion facilitator (CDF) transporter (TC 2.A.4) family. SLC30A subfamily.</text>
</comment>
<name>A0A5B8Z4M4_CYTDA</name>
<evidence type="ECO:0000313" key="13">
    <source>
        <dbReference type="Proteomes" id="UP000321555"/>
    </source>
</evidence>
<keyword evidence="3" id="KW-0813">Transport</keyword>
<dbReference type="Proteomes" id="UP000321555">
    <property type="component" value="Chromosome"/>
</dbReference>
<feature type="transmembrane region" description="Helical" evidence="9">
    <location>
        <begin position="167"/>
        <end position="194"/>
    </location>
</feature>
<evidence type="ECO:0000259" key="10">
    <source>
        <dbReference type="Pfam" id="PF01545"/>
    </source>
</evidence>
<evidence type="ECO:0000313" key="12">
    <source>
        <dbReference type="EMBL" id="QED46256.1"/>
    </source>
</evidence>
<dbReference type="GO" id="GO:0005886">
    <property type="term" value="C:plasma membrane"/>
    <property type="evidence" value="ECO:0007669"/>
    <property type="project" value="TreeGrafter"/>
</dbReference>
<dbReference type="InterPro" id="IPR036837">
    <property type="entry name" value="Cation_efflux_CTD_sf"/>
</dbReference>
<dbReference type="STRING" id="1742359.GCA_001439625_04356"/>
<keyword evidence="6" id="KW-0406">Ion transport</keyword>
<dbReference type="Pfam" id="PF16916">
    <property type="entry name" value="ZT_dimer"/>
    <property type="match status" value="1"/>
</dbReference>
<dbReference type="AlphaFoldDB" id="A0A5B8Z4M4"/>
<keyword evidence="7 9" id="KW-0472">Membrane</keyword>
<sequence length="316" mass="34147">MGHHHHGHSHGHSHSHGHGHSHSHAHTGNKKALLLSFILITSFMIVEVIGGIMTNSLALLSDAGHMLSDAAALGLSFFAIKLGERKASASKTYGYKRFEIIAALLNGITLILISLYIFFEAYQRFFNPPEVQSGGMLVISTIGLLVNILAAWILMRGDKDENLNVRSAFLHVIGDMLGSVGAIIAALLMILFGWGIADPIASVIVALLIIISGFRVTKESLHILMEGSPAHIEMESVRAALTKIPGVLEIHDIHVWSITSGMPMLSCHIVIGEESVHDTILHDAQSILHDDFGIDHSTIQVEKGAYGCPNHHGSCN</sequence>
<evidence type="ECO:0000256" key="1">
    <source>
        <dbReference type="ARBA" id="ARBA00004141"/>
    </source>
</evidence>
<proteinExistence type="inferred from homology"/>
<protein>
    <submittedName>
        <fullName evidence="12">Cation transporter</fullName>
    </submittedName>
</protein>
<dbReference type="InterPro" id="IPR027469">
    <property type="entry name" value="Cation_efflux_TMD_sf"/>
</dbReference>
<feature type="transmembrane region" description="Helical" evidence="9">
    <location>
        <begin position="59"/>
        <end position="80"/>
    </location>
</feature>
<evidence type="ECO:0000256" key="6">
    <source>
        <dbReference type="ARBA" id="ARBA00023065"/>
    </source>
</evidence>
<feature type="domain" description="Cation efflux protein cytoplasmic" evidence="11">
    <location>
        <begin position="230"/>
        <end position="303"/>
    </location>
</feature>
<dbReference type="InterPro" id="IPR058533">
    <property type="entry name" value="Cation_efflux_TM"/>
</dbReference>
<evidence type="ECO:0000259" key="11">
    <source>
        <dbReference type="Pfam" id="PF16916"/>
    </source>
</evidence>